<proteinExistence type="predicted"/>
<protein>
    <submittedName>
        <fullName evidence="4">Substrate-binding domain-containing protein</fullName>
    </submittedName>
</protein>
<dbReference type="Pfam" id="PF12849">
    <property type="entry name" value="PBP_like_2"/>
    <property type="match status" value="1"/>
</dbReference>
<evidence type="ECO:0000313" key="4">
    <source>
        <dbReference type="EMBL" id="GAA4307338.1"/>
    </source>
</evidence>
<dbReference type="RefSeq" id="WP_345166169.1">
    <property type="nucleotide sequence ID" value="NZ_BAABGX010000002.1"/>
</dbReference>
<dbReference type="PROSITE" id="PS51257">
    <property type="entry name" value="PROKAR_LIPOPROTEIN"/>
    <property type="match status" value="1"/>
</dbReference>
<comment type="caution">
    <text evidence="4">The sequence shown here is derived from an EMBL/GenBank/DDBJ whole genome shotgun (WGS) entry which is preliminary data.</text>
</comment>
<accession>A0ABP8FMP1</accession>
<feature type="chain" id="PRO_5046769427" evidence="2">
    <location>
        <begin position="23"/>
        <end position="318"/>
    </location>
</feature>
<evidence type="ECO:0000313" key="5">
    <source>
        <dbReference type="Proteomes" id="UP001501844"/>
    </source>
</evidence>
<dbReference type="Gene3D" id="3.40.190.10">
    <property type="entry name" value="Periplasmic binding protein-like II"/>
    <property type="match status" value="2"/>
</dbReference>
<gene>
    <name evidence="4" type="ORF">GCM10023183_23220</name>
</gene>
<dbReference type="SUPFAM" id="SSF53850">
    <property type="entry name" value="Periplasmic binding protein-like II"/>
    <property type="match status" value="1"/>
</dbReference>
<sequence>MKKYSLLSCIGLIAFACTFVSCNQGGSSPTDTATSGEIKIGVDESFAPILESHIDTFMGLYKYAKINPVYQSEGKVMEALLQDSIRLAVATRRLTQEEKDAFAREKITPTVIHIATDGIALIINKANTDTTLTLQQVRDIFTGKFKDWSQVSGAQAKGPITIVFDNSNSSTARYILDSINLKKPLPANTYATKSNRNLVDYIAQNKNAIGVIGVNWISDRDDTTTTSFLKKVNVVGISTKNAPTSVEDYIQPYQAYLAQGTYPLTREVFIISREARTGLGTGFASFVSGDKGQRIVLKSGLVPASMPVRIVGFSEEEE</sequence>
<reference evidence="5" key="1">
    <citation type="journal article" date="2019" name="Int. J. Syst. Evol. Microbiol.">
        <title>The Global Catalogue of Microorganisms (GCM) 10K type strain sequencing project: providing services to taxonomists for standard genome sequencing and annotation.</title>
        <authorList>
            <consortium name="The Broad Institute Genomics Platform"/>
            <consortium name="The Broad Institute Genome Sequencing Center for Infectious Disease"/>
            <person name="Wu L."/>
            <person name="Ma J."/>
        </authorList>
    </citation>
    <scope>NUCLEOTIDE SEQUENCE [LARGE SCALE GENOMIC DNA]</scope>
    <source>
        <strain evidence="5">JCM 17917</strain>
    </source>
</reference>
<name>A0ABP8FMP1_9BACT</name>
<feature type="signal peptide" evidence="2">
    <location>
        <begin position="1"/>
        <end position="22"/>
    </location>
</feature>
<keyword evidence="5" id="KW-1185">Reference proteome</keyword>
<dbReference type="Proteomes" id="UP001501844">
    <property type="component" value="Unassembled WGS sequence"/>
</dbReference>
<dbReference type="InterPro" id="IPR050811">
    <property type="entry name" value="Phosphate_ABC_transporter"/>
</dbReference>
<dbReference type="PANTHER" id="PTHR30570:SF1">
    <property type="entry name" value="PHOSPHATE-BINDING PROTEIN PSTS"/>
    <property type="match status" value="1"/>
</dbReference>
<dbReference type="InterPro" id="IPR024370">
    <property type="entry name" value="PBP_domain"/>
</dbReference>
<evidence type="ECO:0000259" key="3">
    <source>
        <dbReference type="Pfam" id="PF12849"/>
    </source>
</evidence>
<keyword evidence="1 2" id="KW-0732">Signal</keyword>
<organism evidence="4 5">
    <name type="scientific">Nibribacter koreensis</name>
    <dbReference type="NCBI Taxonomy" id="1084519"/>
    <lineage>
        <taxon>Bacteria</taxon>
        <taxon>Pseudomonadati</taxon>
        <taxon>Bacteroidota</taxon>
        <taxon>Cytophagia</taxon>
        <taxon>Cytophagales</taxon>
        <taxon>Hymenobacteraceae</taxon>
        <taxon>Nibribacter</taxon>
    </lineage>
</organism>
<dbReference type="EMBL" id="BAABGX010000002">
    <property type="protein sequence ID" value="GAA4307338.1"/>
    <property type="molecule type" value="Genomic_DNA"/>
</dbReference>
<feature type="domain" description="PBP" evidence="3">
    <location>
        <begin position="28"/>
        <end position="288"/>
    </location>
</feature>
<evidence type="ECO:0000256" key="2">
    <source>
        <dbReference type="SAM" id="SignalP"/>
    </source>
</evidence>
<dbReference type="PANTHER" id="PTHR30570">
    <property type="entry name" value="PERIPLASMIC PHOSPHATE BINDING COMPONENT OF PHOSPHATE ABC TRANSPORTER"/>
    <property type="match status" value="1"/>
</dbReference>
<evidence type="ECO:0000256" key="1">
    <source>
        <dbReference type="ARBA" id="ARBA00022729"/>
    </source>
</evidence>